<sequence>MANLLPRLQELATASKSTMMANQVLVLMEKEIDKELKLRVKHRDLYLEQGNTVKKRAKYIEELERYPRLLDNVEAVKTTRVLKHVQQRDMEKDKMLGYGLGARDCVVCRLCCGFDHVFQFKYVDVLPNALQLERSRIKKISYEEHFGFHHLSIQHVSANITIFNLYDLFMF</sequence>
<proteinExistence type="predicted"/>
<evidence type="ECO:0000313" key="1">
    <source>
        <dbReference type="EMBL" id="GEW47981.1"/>
    </source>
</evidence>
<comment type="caution">
    <text evidence="1">The sequence shown here is derived from an EMBL/GenBank/DDBJ whole genome shotgun (WGS) entry which is preliminary data.</text>
</comment>
<protein>
    <submittedName>
        <fullName evidence="1">Uncharacterized protein</fullName>
    </submittedName>
</protein>
<reference evidence="1" key="1">
    <citation type="journal article" date="2019" name="Sci. Rep.">
        <title>Draft genome of Tanacetum cinerariifolium, the natural source of mosquito coil.</title>
        <authorList>
            <person name="Yamashiro T."/>
            <person name="Shiraishi A."/>
            <person name="Satake H."/>
            <person name="Nakayama K."/>
        </authorList>
    </citation>
    <scope>NUCLEOTIDE SEQUENCE</scope>
</reference>
<dbReference type="EMBL" id="BKCJ010060116">
    <property type="protein sequence ID" value="GEW47981.1"/>
    <property type="molecule type" value="Genomic_DNA"/>
</dbReference>
<organism evidence="1">
    <name type="scientific">Tanacetum cinerariifolium</name>
    <name type="common">Dalmatian daisy</name>
    <name type="synonym">Chrysanthemum cinerariifolium</name>
    <dbReference type="NCBI Taxonomy" id="118510"/>
    <lineage>
        <taxon>Eukaryota</taxon>
        <taxon>Viridiplantae</taxon>
        <taxon>Streptophyta</taxon>
        <taxon>Embryophyta</taxon>
        <taxon>Tracheophyta</taxon>
        <taxon>Spermatophyta</taxon>
        <taxon>Magnoliopsida</taxon>
        <taxon>eudicotyledons</taxon>
        <taxon>Gunneridae</taxon>
        <taxon>Pentapetalae</taxon>
        <taxon>asterids</taxon>
        <taxon>campanulids</taxon>
        <taxon>Asterales</taxon>
        <taxon>Asteraceae</taxon>
        <taxon>Asteroideae</taxon>
        <taxon>Anthemideae</taxon>
        <taxon>Anthemidinae</taxon>
        <taxon>Tanacetum</taxon>
    </lineage>
</organism>
<dbReference type="AlphaFoldDB" id="A0A699GWD4"/>
<gene>
    <name evidence="1" type="ORF">Tci_219957</name>
</gene>
<name>A0A699GWD4_TANCI</name>
<accession>A0A699GWD4</accession>